<sequence>METEPRIVTRTEGMVGIIELARPQVFNCLSVLGFAEIKAALHGFEADAAVRVVLLLAQGKHFCTGAELGEVKRMRENRGLLSGFLAAGHEALASLEASPLPVVGAVQGLCLAGGLELALACDIVFAARTAKFGDQHAQYGLAPGWGGSQRLPRAVGLRRALDLMFSARWIEAEEAERWGLVNHVVADEELAPESMRYAAALAGRSASGIALMKRLARDGLATSLESGLQREMTEVLPALFSEDVSEGLAAFEARRTPRFSGR</sequence>
<gene>
    <name evidence="3" type="ORF">E2C06_23840</name>
</gene>
<dbReference type="OrthoDB" id="9775794at2"/>
<reference evidence="3 4" key="1">
    <citation type="journal article" date="2016" name="J. Microbiol.">
        <title>Dankookia rubra gen. nov., sp. nov., an alphaproteobacterium isolated from sediment of a shallow stream.</title>
        <authorList>
            <person name="Kim W.H."/>
            <person name="Kim D.H."/>
            <person name="Kang K."/>
            <person name="Ahn T.Y."/>
        </authorList>
    </citation>
    <scope>NUCLEOTIDE SEQUENCE [LARGE SCALE GENOMIC DNA]</scope>
    <source>
        <strain evidence="3 4">JCM30602</strain>
    </source>
</reference>
<dbReference type="PROSITE" id="PS00166">
    <property type="entry name" value="ENOYL_COA_HYDRATASE"/>
    <property type="match status" value="1"/>
</dbReference>
<dbReference type="SUPFAM" id="SSF52096">
    <property type="entry name" value="ClpP/crotonase"/>
    <property type="match status" value="1"/>
</dbReference>
<dbReference type="RefSeq" id="WP_133291099.1">
    <property type="nucleotide sequence ID" value="NZ_SMSJ01000045.1"/>
</dbReference>
<dbReference type="Proteomes" id="UP000295096">
    <property type="component" value="Unassembled WGS sequence"/>
</dbReference>
<keyword evidence="3" id="KW-0413">Isomerase</keyword>
<dbReference type="InterPro" id="IPR001753">
    <property type="entry name" value="Enoyl-CoA_hydra/iso"/>
</dbReference>
<organism evidence="3 4">
    <name type="scientific">Dankookia rubra</name>
    <dbReference type="NCBI Taxonomy" id="1442381"/>
    <lineage>
        <taxon>Bacteria</taxon>
        <taxon>Pseudomonadati</taxon>
        <taxon>Pseudomonadota</taxon>
        <taxon>Alphaproteobacteria</taxon>
        <taxon>Acetobacterales</taxon>
        <taxon>Roseomonadaceae</taxon>
        <taxon>Dankookia</taxon>
    </lineage>
</organism>
<comment type="similarity">
    <text evidence="1 2">Belongs to the enoyl-CoA hydratase/isomerase family.</text>
</comment>
<dbReference type="Gene3D" id="3.90.226.10">
    <property type="entry name" value="2-enoyl-CoA Hydratase, Chain A, domain 1"/>
    <property type="match status" value="1"/>
</dbReference>
<evidence type="ECO:0000256" key="1">
    <source>
        <dbReference type="ARBA" id="ARBA00005254"/>
    </source>
</evidence>
<dbReference type="InterPro" id="IPR029045">
    <property type="entry name" value="ClpP/crotonase-like_dom_sf"/>
</dbReference>
<evidence type="ECO:0000313" key="3">
    <source>
        <dbReference type="EMBL" id="TDH60081.1"/>
    </source>
</evidence>
<comment type="caution">
    <text evidence="3">The sequence shown here is derived from an EMBL/GenBank/DDBJ whole genome shotgun (WGS) entry which is preliminary data.</text>
</comment>
<dbReference type="GO" id="GO:0016853">
    <property type="term" value="F:isomerase activity"/>
    <property type="evidence" value="ECO:0007669"/>
    <property type="project" value="UniProtKB-KW"/>
</dbReference>
<dbReference type="PANTHER" id="PTHR43802:SF1">
    <property type="entry name" value="IP11341P-RELATED"/>
    <property type="match status" value="1"/>
</dbReference>
<dbReference type="PANTHER" id="PTHR43802">
    <property type="entry name" value="ENOYL-COA HYDRATASE"/>
    <property type="match status" value="1"/>
</dbReference>
<dbReference type="EMBL" id="SMSJ01000045">
    <property type="protein sequence ID" value="TDH60081.1"/>
    <property type="molecule type" value="Genomic_DNA"/>
</dbReference>
<name>A0A4R5QCC9_9PROT</name>
<evidence type="ECO:0000256" key="2">
    <source>
        <dbReference type="RuleBase" id="RU003707"/>
    </source>
</evidence>
<protein>
    <submittedName>
        <fullName evidence="3">Enoyl-CoA hydratase/isomerase family protein</fullName>
    </submittedName>
</protein>
<accession>A0A4R5QCC9</accession>
<evidence type="ECO:0000313" key="4">
    <source>
        <dbReference type="Proteomes" id="UP000295096"/>
    </source>
</evidence>
<dbReference type="CDD" id="cd06558">
    <property type="entry name" value="crotonase-like"/>
    <property type="match status" value="1"/>
</dbReference>
<proteinExistence type="inferred from homology"/>
<dbReference type="Pfam" id="PF00378">
    <property type="entry name" value="ECH_1"/>
    <property type="match status" value="1"/>
</dbReference>
<keyword evidence="4" id="KW-1185">Reference proteome</keyword>
<dbReference type="AlphaFoldDB" id="A0A4R5QCC9"/>
<dbReference type="InterPro" id="IPR018376">
    <property type="entry name" value="Enoyl-CoA_hyd/isom_CS"/>
</dbReference>